<dbReference type="SMART" id="SM00421">
    <property type="entry name" value="HTH_LUXR"/>
    <property type="match status" value="1"/>
</dbReference>
<sequence>MNRIVYLVDDDIAVTGALGNLLASVGYSVMPFSSSEAFLAHAFAPVPSCLILDINMPDADGFDVVQTLNARGHSIPTIFLTGFGTIPATVKAMKTGAHEFFTKPVDPDCILQAVDEALKISEQNQHVFLEKMEMTARYQTLTPRESEVMNLAIGGLLNKQIAAELGISEITAKVHKRRVMEKMHARSLSDLVRNGRKAEHRLRSSALVKGGREVGTPALSATLPLTDLTARSAR</sequence>
<keyword evidence="2" id="KW-0238">DNA-binding</keyword>
<gene>
    <name evidence="8" type="ORF">O1V66_04485</name>
</gene>
<keyword evidence="1" id="KW-0805">Transcription regulation</keyword>
<reference evidence="8" key="1">
    <citation type="submission" date="2022-12" db="EMBL/GenBank/DDBJ databases">
        <title>Complete genome sequence of an Australian strain of Rouxiella badensis DAR84756 and resolution of the R. badensis DSM100043 and R. chamberiensis DSM28324 genomes.</title>
        <authorList>
            <person name="Paul S."/>
            <person name="Anderson P.J."/>
            <person name="Maynard G."/>
            <person name="Dyall-Smith M."/>
            <person name="Kudinha T."/>
        </authorList>
    </citation>
    <scope>NUCLEOTIDE SEQUENCE</scope>
    <source>
        <strain evidence="8">DSM 28324</strain>
    </source>
</reference>
<feature type="domain" description="HTH luxR-type" evidence="6">
    <location>
        <begin position="134"/>
        <end position="199"/>
    </location>
</feature>
<dbReference type="Pfam" id="PF00072">
    <property type="entry name" value="Response_reg"/>
    <property type="match status" value="1"/>
</dbReference>
<dbReference type="PRINTS" id="PR00038">
    <property type="entry name" value="HTHLUXR"/>
</dbReference>
<dbReference type="SUPFAM" id="SSF52172">
    <property type="entry name" value="CheY-like"/>
    <property type="match status" value="1"/>
</dbReference>
<dbReference type="Gene3D" id="1.10.10.10">
    <property type="entry name" value="Winged helix-like DNA-binding domain superfamily/Winged helix DNA-binding domain"/>
    <property type="match status" value="1"/>
</dbReference>
<name>A0ABY7HSB4_9GAMM</name>
<dbReference type="InterPro" id="IPR016032">
    <property type="entry name" value="Sig_transdc_resp-reg_C-effctor"/>
</dbReference>
<evidence type="ECO:0000313" key="8">
    <source>
        <dbReference type="EMBL" id="WAT01959.1"/>
    </source>
</evidence>
<dbReference type="Proteomes" id="UP001164712">
    <property type="component" value="Chromosome"/>
</dbReference>
<dbReference type="InterPro" id="IPR001789">
    <property type="entry name" value="Sig_transdc_resp-reg_receiver"/>
</dbReference>
<dbReference type="CDD" id="cd06170">
    <property type="entry name" value="LuxR_C_like"/>
    <property type="match status" value="1"/>
</dbReference>
<evidence type="ECO:0000259" key="6">
    <source>
        <dbReference type="PROSITE" id="PS50043"/>
    </source>
</evidence>
<dbReference type="PROSITE" id="PS50110">
    <property type="entry name" value="RESPONSE_REGULATORY"/>
    <property type="match status" value="1"/>
</dbReference>
<dbReference type="EMBL" id="CP114058">
    <property type="protein sequence ID" value="WAT01959.1"/>
    <property type="molecule type" value="Genomic_DNA"/>
</dbReference>
<dbReference type="PANTHER" id="PTHR44688">
    <property type="entry name" value="DNA-BINDING TRANSCRIPTIONAL ACTIVATOR DEVR_DOSR"/>
    <property type="match status" value="1"/>
</dbReference>
<dbReference type="Gene3D" id="3.40.50.2300">
    <property type="match status" value="1"/>
</dbReference>
<feature type="domain" description="Response regulatory" evidence="7">
    <location>
        <begin position="4"/>
        <end position="118"/>
    </location>
</feature>
<dbReference type="SMART" id="SM00448">
    <property type="entry name" value="REC"/>
    <property type="match status" value="1"/>
</dbReference>
<dbReference type="InterPro" id="IPR036388">
    <property type="entry name" value="WH-like_DNA-bd_sf"/>
</dbReference>
<evidence type="ECO:0000313" key="9">
    <source>
        <dbReference type="Proteomes" id="UP001164712"/>
    </source>
</evidence>
<dbReference type="InterPro" id="IPR011006">
    <property type="entry name" value="CheY-like_superfamily"/>
</dbReference>
<protein>
    <submittedName>
        <fullName evidence="8">Response regulator</fullName>
    </submittedName>
</protein>
<dbReference type="Pfam" id="PF00196">
    <property type="entry name" value="GerE"/>
    <property type="match status" value="1"/>
</dbReference>
<evidence type="ECO:0000256" key="3">
    <source>
        <dbReference type="ARBA" id="ARBA00023159"/>
    </source>
</evidence>
<proteinExistence type="predicted"/>
<organism evidence="8 9">
    <name type="scientific">Rouxiella chamberiensis</name>
    <dbReference type="NCBI Taxonomy" id="1513468"/>
    <lineage>
        <taxon>Bacteria</taxon>
        <taxon>Pseudomonadati</taxon>
        <taxon>Pseudomonadota</taxon>
        <taxon>Gammaproteobacteria</taxon>
        <taxon>Enterobacterales</taxon>
        <taxon>Yersiniaceae</taxon>
        <taxon>Rouxiella</taxon>
    </lineage>
</organism>
<accession>A0ABY7HSB4</accession>
<dbReference type="PANTHER" id="PTHR44688:SF16">
    <property type="entry name" value="DNA-BINDING TRANSCRIPTIONAL ACTIVATOR DEVR_DOSR"/>
    <property type="match status" value="1"/>
</dbReference>
<keyword evidence="3" id="KW-0010">Activator</keyword>
<evidence type="ECO:0000256" key="4">
    <source>
        <dbReference type="ARBA" id="ARBA00023163"/>
    </source>
</evidence>
<keyword evidence="5" id="KW-0597">Phosphoprotein</keyword>
<evidence type="ECO:0000256" key="5">
    <source>
        <dbReference type="PROSITE-ProRule" id="PRU00169"/>
    </source>
</evidence>
<dbReference type="SUPFAM" id="SSF46894">
    <property type="entry name" value="C-terminal effector domain of the bipartite response regulators"/>
    <property type="match status" value="1"/>
</dbReference>
<evidence type="ECO:0000259" key="7">
    <source>
        <dbReference type="PROSITE" id="PS50110"/>
    </source>
</evidence>
<keyword evidence="4" id="KW-0804">Transcription</keyword>
<feature type="modified residue" description="4-aspartylphosphate" evidence="5">
    <location>
        <position position="53"/>
    </location>
</feature>
<dbReference type="PROSITE" id="PS50043">
    <property type="entry name" value="HTH_LUXR_2"/>
    <property type="match status" value="1"/>
</dbReference>
<evidence type="ECO:0000256" key="2">
    <source>
        <dbReference type="ARBA" id="ARBA00023125"/>
    </source>
</evidence>
<evidence type="ECO:0000256" key="1">
    <source>
        <dbReference type="ARBA" id="ARBA00023015"/>
    </source>
</evidence>
<keyword evidence="9" id="KW-1185">Reference proteome</keyword>
<dbReference type="InterPro" id="IPR000792">
    <property type="entry name" value="Tscrpt_reg_LuxR_C"/>
</dbReference>